<dbReference type="GO" id="GO:0005886">
    <property type="term" value="C:plasma membrane"/>
    <property type="evidence" value="ECO:0007669"/>
    <property type="project" value="TreeGrafter"/>
</dbReference>
<sequence>MSSNLCCCSPCRPTFRKHVDNIYPSVPEEGLVQTKMDTLVYYAARSPEKLDRIGEYLEQRISRDIYRNRRGYVFIGMEAMDQLIKSCHINTINLFAESFLKTVQKLLESPDPELQILASQSFKKFSEIKEDAPSYHRSYNFFIERFAQMCHSDYPDAVLRRELRLSGLQGLNGVIRKTVNEDLAENIWDPKHMEKIVPSLLYNIDPAQLEGRGDRETPDLGTSIGDAKSPCWVADEILRELVQSASFGSIKAILRPVLQFMQDHDLWDESGHPRATHTFEAIMYSIHMDLSYKVIDKLMSELDLPTNSLVQKASIAIVLSQIIGIGVGDSTVGPAVLEIINDLLKQLKKSAEKEKTYDQSSSNPKQLLQHALLDALGQYASKMPDFQMIEIMTFILSKVPHDSRADHEQQLILMKALFCVAEKHTPTLFSTTFSPQLLTTLMRLLQAPDQDVRLLVLQTFQILVDRHSNREKLAKPTLEPRNMALEGYPNKFNRSDQIFVQKSLFNVFQHFKRVLEEQSNTIEFIEAIYTTCALLHIETSATDESALYLLDLIESVQGIAIKNMNLSTENRFALHAIAICFLSLLATTVQSTELDVYLDGIVQSRDAKAPHMLPPLSEEYHPGLDPNTPEEDILIDSIQVREALKNAGKDVQRMDSLPRRKSPSRNSWPEQREQYLNSNSSSRRPSTISSESVNGVDYHSSCSSPGIIRKPFGEDVSIAAFKKVLEGPSQVEKEAEVARKKEMQQVYLNATLEEIMIKTAKDGPELRDLLNDVFSRVSFSELIPLTTDARDPEEIFTMDIGEIMSYKPVTAPKRPAAGDAKEEEEEVEDNPNDSYEKRAAKRRKKMKAQQRRKEEEKMAMLEAEAAQALAQKADNDGLTDEQRQQIKEMVDNAEDTTEALDELTMKKLILAFEKKGLKNQELRIKFPDEPKKFMESEVELHQAIQDLRALATAPDLYPLLVELDCVPSFLGLLSHENTDIAVAAVDLFQELTDVDTLNESEDGADALVQALMDNQISALLVQNLERLNDSVREESEGIHNTLAIFENLIEIRPEVCQEAAEAGLLSWLVKKLKVKVAFDDNKLYASEILSIFLQNEPSNRQKYGEMGAIDSLLQQLAYYKRHNPGTPEEQEMMENLFDCLCSLLLFTPNRERFLKGEGLQLMNLMLRERKVSRNGALKVLDHALIGPEGKDCSAKFVDILGLRTIFPLFMKTPKKNKRKGVSAEEHEEHVISIVASLMKNARGPQRQRLMTKFTEGDHEKVERLMELHFKYLDKMEDADRRIKRQRLDEDEAYLKRLDCGLFSLQLVDYIVLEACSSGAPTVKQRTLQILNQRSGTVQTIRNIVREYAGNLGDTESNNELSDNTEAKEEEREGERQHLLHLVDKF</sequence>
<gene>
    <name evidence="13" type="ORF">TCAL_01531</name>
</gene>
<dbReference type="InterPro" id="IPR016024">
    <property type="entry name" value="ARM-type_fold"/>
</dbReference>
<feature type="compositionally biased region" description="Low complexity" evidence="11">
    <location>
        <begin position="678"/>
        <end position="692"/>
    </location>
</feature>
<evidence type="ECO:0000259" key="12">
    <source>
        <dbReference type="SMART" id="SM01156"/>
    </source>
</evidence>
<feature type="region of interest" description="Disordered" evidence="11">
    <location>
        <begin position="810"/>
        <end position="858"/>
    </location>
</feature>
<feature type="compositionally biased region" description="Polar residues" evidence="11">
    <location>
        <begin position="1353"/>
        <end position="1363"/>
    </location>
</feature>
<feature type="compositionally biased region" description="Basic and acidic residues" evidence="11">
    <location>
        <begin position="1364"/>
        <end position="1373"/>
    </location>
</feature>
<protein>
    <recommendedName>
        <fullName evidence="9">Beta-catenin-like protein 1</fullName>
    </recommendedName>
    <alternativeName>
        <fullName evidence="10">Nuclear-associated protein</fullName>
    </alternativeName>
</protein>
<evidence type="ECO:0000256" key="5">
    <source>
        <dbReference type="ARBA" id="ARBA00023054"/>
    </source>
</evidence>
<evidence type="ECO:0000256" key="6">
    <source>
        <dbReference type="ARBA" id="ARBA00023242"/>
    </source>
</evidence>
<proteinExistence type="inferred from homology"/>
<dbReference type="GO" id="GO:0005634">
    <property type="term" value="C:nucleus"/>
    <property type="evidence" value="ECO:0007669"/>
    <property type="project" value="UniProtKB-SubCell"/>
</dbReference>
<evidence type="ECO:0000313" key="13">
    <source>
        <dbReference type="EMBL" id="TRY73377.1"/>
    </source>
</evidence>
<keyword evidence="5" id="KW-0175">Coiled coil</keyword>
<dbReference type="Gene3D" id="1.25.10.10">
    <property type="entry name" value="Leucine-rich Repeat Variant"/>
    <property type="match status" value="2"/>
</dbReference>
<accession>A0A553P6S0</accession>
<feature type="region of interest" description="Disordered" evidence="11">
    <location>
        <begin position="649"/>
        <end position="700"/>
    </location>
</feature>
<feature type="domain" description="Beta-catenin-like protein 1 N-terminal" evidence="12">
    <location>
        <begin position="879"/>
        <end position="985"/>
    </location>
</feature>
<reference evidence="13 14" key="1">
    <citation type="journal article" date="2018" name="Nat. Ecol. Evol.">
        <title>Genomic signatures of mitonuclear coevolution across populations of Tigriopus californicus.</title>
        <authorList>
            <person name="Barreto F.S."/>
            <person name="Watson E.T."/>
            <person name="Lima T.G."/>
            <person name="Willett C.S."/>
            <person name="Edmands S."/>
            <person name="Li W."/>
            <person name="Burton R.S."/>
        </authorList>
    </citation>
    <scope>NUCLEOTIDE SEQUENCE [LARGE SCALE GENOMIC DNA]</scope>
    <source>
        <strain evidence="13 14">San Diego</strain>
    </source>
</reference>
<evidence type="ECO:0000313" key="14">
    <source>
        <dbReference type="Proteomes" id="UP000318571"/>
    </source>
</evidence>
<dbReference type="InterPro" id="IPR049152">
    <property type="entry name" value="EFR3-like_ARM"/>
</dbReference>
<feature type="compositionally biased region" description="Basic residues" evidence="11">
    <location>
        <begin position="839"/>
        <end position="850"/>
    </location>
</feature>
<feature type="compositionally biased region" description="Acidic residues" evidence="11">
    <location>
        <begin position="821"/>
        <end position="831"/>
    </location>
</feature>
<dbReference type="SMART" id="SM01156">
    <property type="entry name" value="DUF1716"/>
    <property type="match status" value="1"/>
</dbReference>
<dbReference type="GO" id="GO:0010467">
    <property type="term" value="P:gene expression"/>
    <property type="evidence" value="ECO:0007669"/>
    <property type="project" value="UniProtKB-ARBA"/>
</dbReference>
<keyword evidence="4" id="KW-0677">Repeat</keyword>
<dbReference type="GO" id="GO:0072659">
    <property type="term" value="P:protein localization to plasma membrane"/>
    <property type="evidence" value="ECO:0007669"/>
    <property type="project" value="TreeGrafter"/>
</dbReference>
<dbReference type="SUPFAM" id="SSF48371">
    <property type="entry name" value="ARM repeat"/>
    <property type="match status" value="2"/>
</dbReference>
<comment type="subcellular location">
    <subcellularLocation>
        <location evidence="1">Nucleus</location>
    </subcellularLocation>
</comment>
<dbReference type="InterPro" id="IPR013180">
    <property type="entry name" value="CTNNBL1_N"/>
</dbReference>
<keyword evidence="6" id="KW-0539">Nucleus</keyword>
<dbReference type="Proteomes" id="UP000318571">
    <property type="component" value="Chromosome 3"/>
</dbReference>
<evidence type="ECO:0000256" key="11">
    <source>
        <dbReference type="SAM" id="MobiDB-lite"/>
    </source>
</evidence>
<name>A0A553P6S0_TIGCA</name>
<organism evidence="13 14">
    <name type="scientific">Tigriopus californicus</name>
    <name type="common">Marine copepod</name>
    <dbReference type="NCBI Taxonomy" id="6832"/>
    <lineage>
        <taxon>Eukaryota</taxon>
        <taxon>Metazoa</taxon>
        <taxon>Ecdysozoa</taxon>
        <taxon>Arthropoda</taxon>
        <taxon>Crustacea</taxon>
        <taxon>Multicrustacea</taxon>
        <taxon>Hexanauplia</taxon>
        <taxon>Copepoda</taxon>
        <taxon>Harpacticoida</taxon>
        <taxon>Harpacticidae</taxon>
        <taxon>Tigriopus</taxon>
    </lineage>
</organism>
<dbReference type="PANTHER" id="PTHR12444">
    <property type="entry name" value="PROTEIN EFR3 HOMOLOG CMP44E"/>
    <property type="match status" value="1"/>
</dbReference>
<comment type="similarity">
    <text evidence="2">Belongs to the EFR3 family.</text>
</comment>
<feature type="compositionally biased region" description="Basic and acidic residues" evidence="11">
    <location>
        <begin position="649"/>
        <end position="658"/>
    </location>
</feature>
<comment type="caution">
    <text evidence="13">The sequence shown here is derived from an EMBL/GenBank/DDBJ whole genome shotgun (WGS) entry which is preliminary data.</text>
</comment>
<evidence type="ECO:0000256" key="8">
    <source>
        <dbReference type="ARBA" id="ARBA00061776"/>
    </source>
</evidence>
<evidence type="ECO:0000256" key="9">
    <source>
        <dbReference type="ARBA" id="ARBA00070106"/>
    </source>
</evidence>
<dbReference type="Pfam" id="PF21052">
    <property type="entry name" value="EFR3_ARM"/>
    <property type="match status" value="1"/>
</dbReference>
<dbReference type="STRING" id="6832.A0A553P6S0"/>
<dbReference type="FunFam" id="1.25.10.10:FF:001136">
    <property type="entry name" value="Beta-catenin-like protein 1"/>
    <property type="match status" value="1"/>
</dbReference>
<feature type="region of interest" description="Disordered" evidence="11">
    <location>
        <begin position="1351"/>
        <end position="1373"/>
    </location>
</feature>
<dbReference type="InterPro" id="IPR011989">
    <property type="entry name" value="ARM-like"/>
</dbReference>
<dbReference type="InterPro" id="IPR051851">
    <property type="entry name" value="EFR3_Homologs"/>
</dbReference>
<evidence type="ECO:0000256" key="4">
    <source>
        <dbReference type="ARBA" id="ARBA00022737"/>
    </source>
</evidence>
<comment type="function">
    <text evidence="7">Component of the PRP19-CDC5L complex that forms an integral part of the spliceosome and is required for activating pre-mRNA splicing. Participates in AID/AICDA-mediated somatic hypermutation (SHM) and class-switch recombination (CSR), 2 processes resulting in the production of high-affinity, mutated isotype-switched antibodies.</text>
</comment>
<evidence type="ECO:0000256" key="2">
    <source>
        <dbReference type="ARBA" id="ARBA00010216"/>
    </source>
</evidence>
<keyword evidence="14" id="KW-1185">Reference proteome</keyword>
<evidence type="ECO:0000256" key="10">
    <source>
        <dbReference type="ARBA" id="ARBA00083862"/>
    </source>
</evidence>
<feature type="compositionally biased region" description="Polar residues" evidence="11">
    <location>
        <begin position="664"/>
        <end position="677"/>
    </location>
</feature>
<evidence type="ECO:0000256" key="3">
    <source>
        <dbReference type="ARBA" id="ARBA00022553"/>
    </source>
</evidence>
<dbReference type="Pfam" id="PF08216">
    <property type="entry name" value="CTNNBL"/>
    <property type="match status" value="1"/>
</dbReference>
<dbReference type="EMBL" id="VCGU01000007">
    <property type="protein sequence ID" value="TRY73377.1"/>
    <property type="molecule type" value="Genomic_DNA"/>
</dbReference>
<comment type="subunit">
    <text evidence="8">Component of the PRP19-CDC5L splicing complex composed of a core complex comprising a homotetramer of PRPF19, CDC5L, PLRG1 and BCAS2, and at least three less stably associated proteins CTNNBL1, CWC15 and HSPA8. Interacts directly with CWC15 and CDC5L in the complex. Interacts with AICDA; the interaction is important for the antibody diversification activity of AICDA. Interacts with PRPF31 (via its NLS). Interacts (via its N-terminal NLS) with KPNA1 and KPNA2.</text>
</comment>
<evidence type="ECO:0000256" key="1">
    <source>
        <dbReference type="ARBA" id="ARBA00004123"/>
    </source>
</evidence>
<evidence type="ECO:0000256" key="7">
    <source>
        <dbReference type="ARBA" id="ARBA00058456"/>
    </source>
</evidence>
<keyword evidence="3" id="KW-0597">Phosphoprotein</keyword>
<dbReference type="PANTHER" id="PTHR12444:SF8">
    <property type="entry name" value="PROTEIN EFR3 HOMOLOG CMP44E"/>
    <property type="match status" value="1"/>
</dbReference>
<dbReference type="OMA" id="FEAIMYS"/>